<proteinExistence type="predicted"/>
<evidence type="ECO:0000313" key="1">
    <source>
        <dbReference type="EMBL" id="CEK70811.1"/>
    </source>
</evidence>
<dbReference type="EMBL" id="HACG01023946">
    <property type="protein sequence ID" value="CEK70811.1"/>
    <property type="molecule type" value="Transcribed_RNA"/>
</dbReference>
<name>A0A0B6ZSK2_9EUPU</name>
<reference evidence="1" key="1">
    <citation type="submission" date="2014-12" db="EMBL/GenBank/DDBJ databases">
        <title>Insight into the proteome of Arion vulgaris.</title>
        <authorList>
            <person name="Aradska J."/>
            <person name="Bulat T."/>
            <person name="Smidak R."/>
            <person name="Sarate P."/>
            <person name="Gangsoo J."/>
            <person name="Sialana F."/>
            <person name="Bilban M."/>
            <person name="Lubec G."/>
        </authorList>
    </citation>
    <scope>NUCLEOTIDE SEQUENCE</scope>
    <source>
        <tissue evidence="1">Skin</tissue>
    </source>
</reference>
<gene>
    <name evidence="1" type="primary">ORF75736</name>
</gene>
<organism evidence="1">
    <name type="scientific">Arion vulgaris</name>
    <dbReference type="NCBI Taxonomy" id="1028688"/>
    <lineage>
        <taxon>Eukaryota</taxon>
        <taxon>Metazoa</taxon>
        <taxon>Spiralia</taxon>
        <taxon>Lophotrochozoa</taxon>
        <taxon>Mollusca</taxon>
        <taxon>Gastropoda</taxon>
        <taxon>Heterobranchia</taxon>
        <taxon>Euthyneura</taxon>
        <taxon>Panpulmonata</taxon>
        <taxon>Eupulmonata</taxon>
        <taxon>Stylommatophora</taxon>
        <taxon>Helicina</taxon>
        <taxon>Arionoidea</taxon>
        <taxon>Arionidae</taxon>
        <taxon>Arion</taxon>
    </lineage>
</organism>
<sequence>MYNFCIDNLLAFKADIFSISLLLPCMIGLQESTSSVQRWFLFELIIEETIRSKNPQYYY</sequence>
<accession>A0A0B6ZSK2</accession>
<protein>
    <submittedName>
        <fullName evidence="1">Uncharacterized protein</fullName>
    </submittedName>
</protein>
<dbReference type="AlphaFoldDB" id="A0A0B6ZSK2"/>